<reference evidence="4" key="1">
    <citation type="submission" date="2012-12" db="EMBL/GenBank/DDBJ databases">
        <authorList>
            <person name="Hellsten U."/>
            <person name="Grimwood J."/>
            <person name="Chapman J.A."/>
            <person name="Shapiro H."/>
            <person name="Aerts A."/>
            <person name="Otillar R.P."/>
            <person name="Terry A.Y."/>
            <person name="Boore J.L."/>
            <person name="Simakov O."/>
            <person name="Marletaz F."/>
            <person name="Cho S.-J."/>
            <person name="Edsinger-Gonzales E."/>
            <person name="Havlak P."/>
            <person name="Kuo D.-H."/>
            <person name="Larsson T."/>
            <person name="Lv J."/>
            <person name="Arendt D."/>
            <person name="Savage R."/>
            <person name="Osoegawa K."/>
            <person name="de Jong P."/>
            <person name="Lindberg D.R."/>
            <person name="Seaver E.C."/>
            <person name="Weisblat D.A."/>
            <person name="Putnam N.H."/>
            <person name="Grigoriev I.V."/>
            <person name="Rokhsar D.S."/>
        </authorList>
    </citation>
    <scope>NUCLEOTIDE SEQUENCE</scope>
    <source>
        <strain evidence="4">I ESC-2004</strain>
    </source>
</reference>
<gene>
    <name evidence="2" type="ORF">CAPTEDRAFT_211991</name>
</gene>
<dbReference type="InterPro" id="IPR011990">
    <property type="entry name" value="TPR-like_helical_dom_sf"/>
</dbReference>
<evidence type="ECO:0000313" key="2">
    <source>
        <dbReference type="EMBL" id="ELU09212.1"/>
    </source>
</evidence>
<dbReference type="EMBL" id="AMQN01041865">
    <property type="status" value="NOT_ANNOTATED_CDS"/>
    <property type="molecule type" value="Genomic_DNA"/>
</dbReference>
<accession>R7UZ36</accession>
<feature type="non-terminal residue" evidence="2">
    <location>
        <position position="503"/>
    </location>
</feature>
<dbReference type="InterPro" id="IPR006597">
    <property type="entry name" value="Sel1-like"/>
</dbReference>
<proteinExistence type="inferred from homology"/>
<comment type="similarity">
    <text evidence="1">Belongs to the sel-1 family.</text>
</comment>
<dbReference type="HOGENOM" id="CLU_542466_0_0_1"/>
<dbReference type="OrthoDB" id="423970at2759"/>
<dbReference type="EMBL" id="KB298445">
    <property type="protein sequence ID" value="ELU09212.1"/>
    <property type="molecule type" value="Genomic_DNA"/>
</dbReference>
<evidence type="ECO:0000313" key="3">
    <source>
        <dbReference type="EnsemblMetazoa" id="CapteP211991"/>
    </source>
</evidence>
<dbReference type="SMART" id="SM00671">
    <property type="entry name" value="SEL1"/>
    <property type="match status" value="4"/>
</dbReference>
<reference evidence="2 4" key="2">
    <citation type="journal article" date="2013" name="Nature">
        <title>Insights into bilaterian evolution from three spiralian genomes.</title>
        <authorList>
            <person name="Simakov O."/>
            <person name="Marletaz F."/>
            <person name="Cho S.J."/>
            <person name="Edsinger-Gonzales E."/>
            <person name="Havlak P."/>
            <person name="Hellsten U."/>
            <person name="Kuo D.H."/>
            <person name="Larsson T."/>
            <person name="Lv J."/>
            <person name="Arendt D."/>
            <person name="Savage R."/>
            <person name="Osoegawa K."/>
            <person name="de Jong P."/>
            <person name="Grimwood J."/>
            <person name="Chapman J.A."/>
            <person name="Shapiro H."/>
            <person name="Aerts A."/>
            <person name="Otillar R.P."/>
            <person name="Terry A.Y."/>
            <person name="Boore J.L."/>
            <person name="Grigoriev I.V."/>
            <person name="Lindberg D.R."/>
            <person name="Seaver E.C."/>
            <person name="Weisblat D.A."/>
            <person name="Putnam N.H."/>
            <person name="Rokhsar D.S."/>
        </authorList>
    </citation>
    <scope>NUCLEOTIDE SEQUENCE</scope>
    <source>
        <strain evidence="2 4">I ESC-2004</strain>
    </source>
</reference>
<dbReference type="STRING" id="283909.R7UZ36"/>
<dbReference type="SUPFAM" id="SSF81901">
    <property type="entry name" value="HCP-like"/>
    <property type="match status" value="2"/>
</dbReference>
<dbReference type="Gene3D" id="1.25.40.10">
    <property type="entry name" value="Tetratricopeptide repeat domain"/>
    <property type="match status" value="1"/>
</dbReference>
<protein>
    <recommendedName>
        <fullName evidence="5">Sel1 repeat family protein</fullName>
    </recommendedName>
</protein>
<dbReference type="PANTHER" id="PTHR11102:SF160">
    <property type="entry name" value="ERAD-ASSOCIATED E3 UBIQUITIN-PROTEIN LIGASE COMPONENT HRD3"/>
    <property type="match status" value="1"/>
</dbReference>
<dbReference type="EnsemblMetazoa" id="CapteT211991">
    <property type="protein sequence ID" value="CapteP211991"/>
    <property type="gene ID" value="CapteG211991"/>
</dbReference>
<sequence>MRQANGKASDDLKIVREVVKPDHVYSDSDAFVPELEPHTHEEAAELNSAIKKGNVDKVLSLTEKGINFNRSKSDAEALAKSKPGKASKKRATEEKVDFISTAYKFRPEKSEFDKSTQTRNMEMVRDLNARGIESRNKQALVSLYKTYLDDYGLVSPDIPRAANVLSALADKGEPEATNLVGMLSVTGEGMPQNVQKAKRHFKTAAKQDIYPLIAQAASLNLGMILEGEGLPDKAEKRYKAAIEKAGSSDDSKKIKREAQARLGMLELRKNPGILKKAKNLAIETIGRDKKALSLVIEAARKGGSTALSTLGWLELTGRLGDSSVQTGLKLLHHAAGLPCPVTAVHEPQDIASTGLLDTKFEEERASLDIEKSEPLAVEEEDPDPFTRRARLQLGMIYADGIHGVKKDLDQARYCLEKAGYDADAQYHLANLLVEQKSGQQTPEAIQLLLAAADQNHSEAQYCLGRYYKDQHPYQQAMPLLYRSATQGHSKAQYLLGEMHFYGS</sequence>
<evidence type="ECO:0008006" key="5">
    <source>
        <dbReference type="Google" id="ProtNLM"/>
    </source>
</evidence>
<dbReference type="InterPro" id="IPR050767">
    <property type="entry name" value="Sel1_AlgK"/>
</dbReference>
<name>R7UZ36_CAPTE</name>
<dbReference type="Pfam" id="PF08238">
    <property type="entry name" value="Sel1"/>
    <property type="match status" value="4"/>
</dbReference>
<reference evidence="3" key="3">
    <citation type="submission" date="2015-06" db="UniProtKB">
        <authorList>
            <consortium name="EnsemblMetazoa"/>
        </authorList>
    </citation>
    <scope>IDENTIFICATION</scope>
</reference>
<dbReference type="PANTHER" id="PTHR11102">
    <property type="entry name" value="SEL-1-LIKE PROTEIN"/>
    <property type="match status" value="1"/>
</dbReference>
<dbReference type="Proteomes" id="UP000014760">
    <property type="component" value="Unassembled WGS sequence"/>
</dbReference>
<keyword evidence="4" id="KW-1185">Reference proteome</keyword>
<evidence type="ECO:0000256" key="1">
    <source>
        <dbReference type="ARBA" id="ARBA00038101"/>
    </source>
</evidence>
<organism evidence="2">
    <name type="scientific">Capitella teleta</name>
    <name type="common">Polychaete worm</name>
    <dbReference type="NCBI Taxonomy" id="283909"/>
    <lineage>
        <taxon>Eukaryota</taxon>
        <taxon>Metazoa</taxon>
        <taxon>Spiralia</taxon>
        <taxon>Lophotrochozoa</taxon>
        <taxon>Annelida</taxon>
        <taxon>Polychaeta</taxon>
        <taxon>Sedentaria</taxon>
        <taxon>Scolecida</taxon>
        <taxon>Capitellidae</taxon>
        <taxon>Capitella</taxon>
    </lineage>
</organism>
<dbReference type="AlphaFoldDB" id="R7UZ36"/>
<evidence type="ECO:0000313" key="4">
    <source>
        <dbReference type="Proteomes" id="UP000014760"/>
    </source>
</evidence>